<reference evidence="2" key="1">
    <citation type="journal article" date="2014" name="Front. Microbiol.">
        <title>High frequency of phylogenetically diverse reductive dehalogenase-homologous genes in deep subseafloor sedimentary metagenomes.</title>
        <authorList>
            <person name="Kawai M."/>
            <person name="Futagami T."/>
            <person name="Toyoda A."/>
            <person name="Takaki Y."/>
            <person name="Nishi S."/>
            <person name="Hori S."/>
            <person name="Arai W."/>
            <person name="Tsubouchi T."/>
            <person name="Morono Y."/>
            <person name="Uchiyama I."/>
            <person name="Ito T."/>
            <person name="Fujiyama A."/>
            <person name="Inagaki F."/>
            <person name="Takami H."/>
        </authorList>
    </citation>
    <scope>NUCLEOTIDE SEQUENCE</scope>
    <source>
        <strain evidence="2">Expedition CK06-06</strain>
    </source>
</reference>
<comment type="caution">
    <text evidence="2">The sequence shown here is derived from an EMBL/GenBank/DDBJ whole genome shotgun (WGS) entry which is preliminary data.</text>
</comment>
<keyword evidence="1" id="KW-0472">Membrane</keyword>
<dbReference type="EMBL" id="BART01004504">
    <property type="protein sequence ID" value="GAG71575.1"/>
    <property type="molecule type" value="Genomic_DNA"/>
</dbReference>
<evidence type="ECO:0000313" key="2">
    <source>
        <dbReference type="EMBL" id="GAG71575.1"/>
    </source>
</evidence>
<feature type="non-terminal residue" evidence="2">
    <location>
        <position position="81"/>
    </location>
</feature>
<protein>
    <submittedName>
        <fullName evidence="2">Uncharacterized protein</fullName>
    </submittedName>
</protein>
<organism evidence="2">
    <name type="scientific">marine sediment metagenome</name>
    <dbReference type="NCBI Taxonomy" id="412755"/>
    <lineage>
        <taxon>unclassified sequences</taxon>
        <taxon>metagenomes</taxon>
        <taxon>ecological metagenomes</taxon>
    </lineage>
</organism>
<sequence>MSEELKEKTYWENKIKEHWKPFLVVIIACICLFIGALLVLIWYILTSPIGGQGEWTFDQWTLNYVVGFMIQIILWELLFVG</sequence>
<dbReference type="AlphaFoldDB" id="X0ZPA6"/>
<keyword evidence="1" id="KW-1133">Transmembrane helix</keyword>
<gene>
    <name evidence="2" type="ORF">S01H4_11251</name>
</gene>
<keyword evidence="1" id="KW-0812">Transmembrane</keyword>
<accession>X0ZPA6</accession>
<proteinExistence type="predicted"/>
<name>X0ZPA6_9ZZZZ</name>
<feature type="transmembrane region" description="Helical" evidence="1">
    <location>
        <begin position="21"/>
        <end position="45"/>
    </location>
</feature>
<evidence type="ECO:0000256" key="1">
    <source>
        <dbReference type="SAM" id="Phobius"/>
    </source>
</evidence>
<feature type="transmembrane region" description="Helical" evidence="1">
    <location>
        <begin position="60"/>
        <end position="80"/>
    </location>
</feature>